<organism evidence="2 3">
    <name type="scientific">Puccinia graminis f. sp. tritici (strain CRL 75-36-700-3 / race SCCL)</name>
    <name type="common">Black stem rust fungus</name>
    <dbReference type="NCBI Taxonomy" id="418459"/>
    <lineage>
        <taxon>Eukaryota</taxon>
        <taxon>Fungi</taxon>
        <taxon>Dikarya</taxon>
        <taxon>Basidiomycota</taxon>
        <taxon>Pucciniomycotina</taxon>
        <taxon>Pucciniomycetes</taxon>
        <taxon>Pucciniales</taxon>
        <taxon>Pucciniaceae</taxon>
        <taxon>Puccinia</taxon>
    </lineage>
</organism>
<reference evidence="3" key="2">
    <citation type="journal article" date="2011" name="Proc. Natl. Acad. Sci. U.S.A.">
        <title>Obligate biotrophy features unraveled by the genomic analysis of rust fungi.</title>
        <authorList>
            <person name="Duplessis S."/>
            <person name="Cuomo C.A."/>
            <person name="Lin Y.-C."/>
            <person name="Aerts A."/>
            <person name="Tisserant E."/>
            <person name="Veneault-Fourrey C."/>
            <person name="Joly D.L."/>
            <person name="Hacquard S."/>
            <person name="Amselem J."/>
            <person name="Cantarel B.L."/>
            <person name="Chiu R."/>
            <person name="Coutinho P.M."/>
            <person name="Feau N."/>
            <person name="Field M."/>
            <person name="Frey P."/>
            <person name="Gelhaye E."/>
            <person name="Goldberg J."/>
            <person name="Grabherr M.G."/>
            <person name="Kodira C.D."/>
            <person name="Kohler A."/>
            <person name="Kuees U."/>
            <person name="Lindquist E.A."/>
            <person name="Lucas S.M."/>
            <person name="Mago R."/>
            <person name="Mauceli E."/>
            <person name="Morin E."/>
            <person name="Murat C."/>
            <person name="Pangilinan J.L."/>
            <person name="Park R."/>
            <person name="Pearson M."/>
            <person name="Quesneville H."/>
            <person name="Rouhier N."/>
            <person name="Sakthikumar S."/>
            <person name="Salamov A.A."/>
            <person name="Schmutz J."/>
            <person name="Selles B."/>
            <person name="Shapiro H."/>
            <person name="Tanguay P."/>
            <person name="Tuskan G.A."/>
            <person name="Henrissat B."/>
            <person name="Van de Peer Y."/>
            <person name="Rouze P."/>
            <person name="Ellis J.G."/>
            <person name="Dodds P.N."/>
            <person name="Schein J.E."/>
            <person name="Zhong S."/>
            <person name="Hamelin R.C."/>
            <person name="Grigoriev I.V."/>
            <person name="Szabo L.J."/>
            <person name="Martin F."/>
        </authorList>
    </citation>
    <scope>NUCLEOTIDE SEQUENCE [LARGE SCALE GENOMIC DNA]</scope>
    <source>
        <strain evidence="3">CRL 75-36-700-3 / race SCCL</strain>
    </source>
</reference>
<gene>
    <name evidence="2" type="ORF">PGTG_09731</name>
</gene>
<dbReference type="EMBL" id="DS178288">
    <property type="protein sequence ID" value="EFP84018.1"/>
    <property type="molecule type" value="Genomic_DNA"/>
</dbReference>
<sequence length="100" mass="10959">MCTVVDFFLRGAVPLESGEKEGWVARTGAMPVDAKDICIEIVKQQQQQHRILHCPPSSTLYVENGMDGGVSSHEVDQAGYHPRSRGTPGGEKISKRRPKA</sequence>
<dbReference type="GeneID" id="10532713"/>
<dbReference type="AlphaFoldDB" id="E3KI93"/>
<evidence type="ECO:0000313" key="2">
    <source>
        <dbReference type="EMBL" id="EFP84018.1"/>
    </source>
</evidence>
<reference key="1">
    <citation type="submission" date="2007-01" db="EMBL/GenBank/DDBJ databases">
        <title>The Genome Sequence of Puccinia graminis f. sp. tritici Strain CRL 75-36-700-3.</title>
        <authorList>
            <consortium name="The Broad Institute Genome Sequencing Platform"/>
            <person name="Birren B."/>
            <person name="Lander E."/>
            <person name="Galagan J."/>
            <person name="Nusbaum C."/>
            <person name="Devon K."/>
            <person name="Cuomo C."/>
            <person name="Jaffe D."/>
            <person name="Butler J."/>
            <person name="Alvarez P."/>
            <person name="Gnerre S."/>
            <person name="Grabherr M."/>
            <person name="Mauceli E."/>
            <person name="Brockman W."/>
            <person name="Young S."/>
            <person name="LaButti K."/>
            <person name="Sykes S."/>
            <person name="DeCaprio D."/>
            <person name="Crawford M."/>
            <person name="Koehrsen M."/>
            <person name="Engels R."/>
            <person name="Montgomery P."/>
            <person name="Pearson M."/>
            <person name="Howarth C."/>
            <person name="Larson L."/>
            <person name="White J."/>
            <person name="Zeng Q."/>
            <person name="Kodira C."/>
            <person name="Yandava C."/>
            <person name="Alvarado L."/>
            <person name="O'Leary S."/>
            <person name="Szabo L."/>
            <person name="Dean R."/>
            <person name="Schein J."/>
        </authorList>
    </citation>
    <scope>NUCLEOTIDE SEQUENCE</scope>
    <source>
        <strain>CRL 75-36-700-3</strain>
    </source>
</reference>
<protein>
    <submittedName>
        <fullName evidence="2">Uncharacterized protein</fullName>
    </submittedName>
</protein>
<proteinExistence type="predicted"/>
<keyword evidence="3" id="KW-1185">Reference proteome</keyword>
<evidence type="ECO:0000256" key="1">
    <source>
        <dbReference type="SAM" id="MobiDB-lite"/>
    </source>
</evidence>
<feature type="region of interest" description="Disordered" evidence="1">
    <location>
        <begin position="63"/>
        <end position="100"/>
    </location>
</feature>
<evidence type="ECO:0000313" key="3">
    <source>
        <dbReference type="Proteomes" id="UP000008783"/>
    </source>
</evidence>
<dbReference type="VEuPathDB" id="FungiDB:PGTG_09731"/>
<name>E3KI93_PUCGT</name>
<dbReference type="HOGENOM" id="CLU_2307423_0_0_1"/>
<dbReference type="KEGG" id="pgr:PGTG_09731"/>
<dbReference type="InParanoid" id="E3KI93"/>
<accession>E3KI93</accession>
<dbReference type="Proteomes" id="UP000008783">
    <property type="component" value="Unassembled WGS sequence"/>
</dbReference>
<dbReference type="RefSeq" id="XP_003328437.1">
    <property type="nucleotide sequence ID" value="XM_003328389.1"/>
</dbReference>